<gene>
    <name evidence="2" type="ORF">BKX93_21865</name>
</gene>
<evidence type="ECO:0000313" key="3">
    <source>
        <dbReference type="Proteomes" id="UP000178776"/>
    </source>
</evidence>
<evidence type="ECO:0000313" key="2">
    <source>
        <dbReference type="EMBL" id="AOZ52389.1"/>
    </source>
</evidence>
<dbReference type="EMBL" id="CP017707">
    <property type="protein sequence ID" value="AOZ52389.1"/>
    <property type="molecule type" value="Genomic_DNA"/>
</dbReference>
<reference evidence="2 3" key="1">
    <citation type="submission" date="2016-10" db="EMBL/GenBank/DDBJ databases">
        <title>Chromobacterium muskegensis sp. nov., an insecticidal bacterium isolated from Sphagnum bogs.</title>
        <authorList>
            <person name="Sparks M.E."/>
            <person name="Blackburn M.B."/>
            <person name="Gundersen-Rindal D.E."/>
            <person name="Mitchell A."/>
            <person name="Farrar R."/>
            <person name="Kuhar D."/>
        </authorList>
    </citation>
    <scope>NUCLEOTIDE SEQUENCE [LARGE SCALE GENOMIC DNA]</scope>
    <source>
        <strain evidence="2 3">21-1</strain>
    </source>
</reference>
<feature type="region of interest" description="Disordered" evidence="1">
    <location>
        <begin position="520"/>
        <end position="545"/>
    </location>
</feature>
<evidence type="ECO:0000256" key="1">
    <source>
        <dbReference type="SAM" id="MobiDB-lite"/>
    </source>
</evidence>
<proteinExistence type="predicted"/>
<name>A0A1D9LMC4_9NEIS</name>
<dbReference type="KEGG" id="cvc:BKX93_21865"/>
<organism evidence="2 3">
    <name type="scientific">Chromobacterium vaccinii</name>
    <dbReference type="NCBI Taxonomy" id="1108595"/>
    <lineage>
        <taxon>Bacteria</taxon>
        <taxon>Pseudomonadati</taxon>
        <taxon>Pseudomonadota</taxon>
        <taxon>Betaproteobacteria</taxon>
        <taxon>Neisseriales</taxon>
        <taxon>Chromobacteriaceae</taxon>
        <taxon>Chromobacterium</taxon>
    </lineage>
</organism>
<protein>
    <submittedName>
        <fullName evidence="2">Uncharacterized protein</fullName>
    </submittedName>
</protein>
<dbReference type="Proteomes" id="UP000178776">
    <property type="component" value="Chromosome"/>
</dbReference>
<accession>A0A1D9LMC4</accession>
<sequence length="545" mass="59169">MKSGWIFRDRIVIVNNGLTISFRPQAAAVFTGRVQGVADEGGGKPEPLQDLNGRVVGSPESRYGLSTRTLQLLKQYDVRSMSGRDLYALTEILAANDEMDGETAAVIRSDIANKGWKGSGEVNALDIFSKRRDDEVAGVKSGEVSLRFADYAIKGYERAQQTLEKLAALHDALQSEDDVQSATEGGMSQAKDLLNLERWARSAEKAEANGQALVLDQETAESIGRVMQRAGMELPSPASDLEDGAWARQALQAYRTWQFRHPGDKLGIDLKPADETDKKVFKAPATPSTEVAGEQLPQQAPVSPAKQAAEALAGLQAQAQYGMSLSMLQLIKGTDIASLSVEQVKQYSQLLRAGGVLSEDDAESLLPLTQRGMVDPMGYYKRDLSWLADMKAKGLTPQYSAIGGMANLSSVEGRMRNDQQGQGVLERLQALHQALQGDDRVKAAATDSLGQAGDQAAFERWARVEQQGARNAEAAEPEFRSQKDVDGIFRILYRLGVELTPMQGDSSASQRLGQAWKDYQNWRGSHPSEGPAVGRAPARGIDAYA</sequence>
<dbReference type="AlphaFoldDB" id="A0A1D9LMC4"/>